<dbReference type="PANTHER" id="PTHR12526:SF638">
    <property type="entry name" value="SPORE COAT PROTEIN SA"/>
    <property type="match status" value="1"/>
</dbReference>
<dbReference type="InterPro" id="IPR028098">
    <property type="entry name" value="Glyco_trans_4-like_N"/>
</dbReference>
<reference evidence="3 4" key="1">
    <citation type="submission" date="2019-02" db="EMBL/GenBank/DDBJ databases">
        <title>Deep-cultivation of Planctomycetes and their phenomic and genomic characterization uncovers novel biology.</title>
        <authorList>
            <person name="Wiegand S."/>
            <person name="Jogler M."/>
            <person name="Boedeker C."/>
            <person name="Pinto D."/>
            <person name="Vollmers J."/>
            <person name="Rivas-Marin E."/>
            <person name="Kohn T."/>
            <person name="Peeters S.H."/>
            <person name="Heuer A."/>
            <person name="Rast P."/>
            <person name="Oberbeckmann S."/>
            <person name="Bunk B."/>
            <person name="Jeske O."/>
            <person name="Meyerdierks A."/>
            <person name="Storesund J.E."/>
            <person name="Kallscheuer N."/>
            <person name="Luecker S."/>
            <person name="Lage O.M."/>
            <person name="Pohl T."/>
            <person name="Merkel B.J."/>
            <person name="Hornburger P."/>
            <person name="Mueller R.-W."/>
            <person name="Bruemmer F."/>
            <person name="Labrenz M."/>
            <person name="Spormann A.M."/>
            <person name="Op Den Camp H."/>
            <person name="Overmann J."/>
            <person name="Amann R."/>
            <person name="Jetten M.S.M."/>
            <person name="Mascher T."/>
            <person name="Medema M.H."/>
            <person name="Devos D.P."/>
            <person name="Kaster A.-K."/>
            <person name="Ovreas L."/>
            <person name="Rohde M."/>
            <person name="Galperin M.Y."/>
            <person name="Jogler C."/>
        </authorList>
    </citation>
    <scope>NUCLEOTIDE SEQUENCE [LARGE SCALE GENOMIC DNA]</scope>
    <source>
        <strain evidence="3 4">KOR42</strain>
    </source>
</reference>
<evidence type="ECO:0000313" key="3">
    <source>
        <dbReference type="EMBL" id="TWT47987.1"/>
    </source>
</evidence>
<dbReference type="EMBL" id="SIHI01000021">
    <property type="protein sequence ID" value="TWT47987.1"/>
    <property type="molecule type" value="Genomic_DNA"/>
</dbReference>
<evidence type="ECO:0000259" key="1">
    <source>
        <dbReference type="Pfam" id="PF00534"/>
    </source>
</evidence>
<feature type="domain" description="Glycosyltransferase subfamily 4-like N-terminal" evidence="2">
    <location>
        <begin position="14"/>
        <end position="169"/>
    </location>
</feature>
<organism evidence="3 4">
    <name type="scientific">Thalassoglobus neptunius</name>
    <dbReference type="NCBI Taxonomy" id="1938619"/>
    <lineage>
        <taxon>Bacteria</taxon>
        <taxon>Pseudomonadati</taxon>
        <taxon>Planctomycetota</taxon>
        <taxon>Planctomycetia</taxon>
        <taxon>Planctomycetales</taxon>
        <taxon>Planctomycetaceae</taxon>
        <taxon>Thalassoglobus</taxon>
    </lineage>
</organism>
<keyword evidence="4" id="KW-1185">Reference proteome</keyword>
<accession>A0A5C5WBV8</accession>
<dbReference type="GO" id="GO:0016757">
    <property type="term" value="F:glycosyltransferase activity"/>
    <property type="evidence" value="ECO:0007669"/>
    <property type="project" value="UniProtKB-KW"/>
</dbReference>
<gene>
    <name evidence="3" type="primary">epsD_2</name>
    <name evidence="3" type="ORF">KOR42_40710</name>
</gene>
<comment type="caution">
    <text evidence="3">The sequence shown here is derived from an EMBL/GenBank/DDBJ whole genome shotgun (WGS) entry which is preliminary data.</text>
</comment>
<dbReference type="OrthoDB" id="9795746at2"/>
<dbReference type="EC" id="2.4.-.-" evidence="3"/>
<evidence type="ECO:0000313" key="4">
    <source>
        <dbReference type="Proteomes" id="UP000317243"/>
    </source>
</evidence>
<dbReference type="PANTHER" id="PTHR12526">
    <property type="entry name" value="GLYCOSYLTRANSFERASE"/>
    <property type="match status" value="1"/>
</dbReference>
<proteinExistence type="predicted"/>
<protein>
    <submittedName>
        <fullName evidence="3">Putative glycosyltransferase EpsD</fullName>
        <ecNumber evidence="3">2.4.-.-</ecNumber>
    </submittedName>
</protein>
<dbReference type="Gene3D" id="3.40.50.2000">
    <property type="entry name" value="Glycogen Phosphorylase B"/>
    <property type="match status" value="2"/>
</dbReference>
<dbReference type="SUPFAM" id="SSF53756">
    <property type="entry name" value="UDP-Glycosyltransferase/glycogen phosphorylase"/>
    <property type="match status" value="1"/>
</dbReference>
<keyword evidence="3" id="KW-0808">Transferase</keyword>
<dbReference type="Pfam" id="PF00534">
    <property type="entry name" value="Glycos_transf_1"/>
    <property type="match status" value="1"/>
</dbReference>
<dbReference type="RefSeq" id="WP_146511471.1">
    <property type="nucleotide sequence ID" value="NZ_SIHI01000021.1"/>
</dbReference>
<dbReference type="InterPro" id="IPR001296">
    <property type="entry name" value="Glyco_trans_1"/>
</dbReference>
<name>A0A5C5WBV8_9PLAN</name>
<dbReference type="Proteomes" id="UP000317243">
    <property type="component" value="Unassembled WGS sequence"/>
</dbReference>
<keyword evidence="3" id="KW-0328">Glycosyltransferase</keyword>
<evidence type="ECO:0000259" key="2">
    <source>
        <dbReference type="Pfam" id="PF13439"/>
    </source>
</evidence>
<dbReference type="Pfam" id="PF13439">
    <property type="entry name" value="Glyco_transf_4"/>
    <property type="match status" value="1"/>
</dbReference>
<sequence length="370" mass="41406">MRKVLIVIPTLDRSGAEKQFVSLAIGLKERGDSIEVIALTRSGPYEEDLREAGISVTVLEKKTRFDVAVIWKLRSEIIKRSPDVVLSCLFAANSATRLATTGLGKTRPKVIISERCVDSWKSSWQHWLDRRLQSATDLMIANSESVKNFYAEQGFPKQRIQVIPNGVDTPASPTIPRHEFLKSCDLPEDAQLLMFVGRLAPQKRIKDLLWAVQMLRHSCPNAYFLIIGDGPEREELKLVAKECEAEDQTRFLGAVPNASELLHHADVFWLASEFEGMSNSLMEAMACGKPSVVSDIPPNRELISHGKEGWLVDLGDLAGFAQYTVRLIREPTVAQQLGEAAARKMTEGFRVSQMVDRYSQAIDELLSNDR</sequence>
<dbReference type="AlphaFoldDB" id="A0A5C5WBV8"/>
<feature type="domain" description="Glycosyl transferase family 1" evidence="1">
    <location>
        <begin position="182"/>
        <end position="342"/>
    </location>
</feature>